<dbReference type="SUPFAM" id="SSF52172">
    <property type="entry name" value="CheY-like"/>
    <property type="match status" value="1"/>
</dbReference>
<dbReference type="PANTHER" id="PTHR44591">
    <property type="entry name" value="STRESS RESPONSE REGULATOR PROTEIN 1"/>
    <property type="match status" value="1"/>
</dbReference>
<dbReference type="PANTHER" id="PTHR44591:SF3">
    <property type="entry name" value="RESPONSE REGULATORY DOMAIN-CONTAINING PROTEIN"/>
    <property type="match status" value="1"/>
</dbReference>
<evidence type="ECO:0000313" key="4">
    <source>
        <dbReference type="EMBL" id="AML50465.1"/>
    </source>
</evidence>
<dbReference type="InterPro" id="IPR043128">
    <property type="entry name" value="Rev_trsase/Diguanyl_cyclase"/>
</dbReference>
<feature type="domain" description="Response regulatory" evidence="3">
    <location>
        <begin position="20"/>
        <end position="139"/>
    </location>
</feature>
<evidence type="ECO:0000256" key="1">
    <source>
        <dbReference type="ARBA" id="ARBA00022553"/>
    </source>
</evidence>
<sequence length="332" mass="36128">MPDGGYLKGLNREDIAMNQRIIAVDDSDIAQEFIRINLAELGFNDVVGFMSPREALSSFEKGPASADLILLDIMMPEMDGIELCARIRVIDAWRDIPIIMLTSRMDIESLSRAFMAGANDYVTKPFNRIELQARMRSCLRLKSEMDRRRAGERRGSRTTASTLTADVSPHVRDVVGTKASLQADFLSMNAETRAMTGMVVLKIDDIKPENDLQASQAADVIRQVSKTVAKVAIPAGDSFVHWDNDLFCLAATGATVGELESRAKVFIDAVDAAALTLTDTWSKTQVTLSAAIAPANGGTLANNLAQAIQAVNAASRDRLSSLVTVVNEQDQH</sequence>
<dbReference type="EMBL" id="CP014327">
    <property type="protein sequence ID" value="AML50465.1"/>
    <property type="molecule type" value="Genomic_DNA"/>
</dbReference>
<dbReference type="STRING" id="1579316.RC74_03545"/>
<dbReference type="InterPro" id="IPR050595">
    <property type="entry name" value="Bact_response_regulator"/>
</dbReference>
<keyword evidence="1 2" id="KW-0597">Phosphoprotein</keyword>
<dbReference type="Proteomes" id="UP000070371">
    <property type="component" value="Chromosome"/>
</dbReference>
<dbReference type="SMART" id="SM00448">
    <property type="entry name" value="REC"/>
    <property type="match status" value="1"/>
</dbReference>
<dbReference type="Gene3D" id="3.30.70.270">
    <property type="match status" value="1"/>
</dbReference>
<evidence type="ECO:0000313" key="5">
    <source>
        <dbReference type="Proteomes" id="UP000070371"/>
    </source>
</evidence>
<dbReference type="SUPFAM" id="SSF55073">
    <property type="entry name" value="Nucleotide cyclase"/>
    <property type="match status" value="1"/>
</dbReference>
<dbReference type="KEGG" id="hat:RC74_03545"/>
<dbReference type="InterPro" id="IPR011006">
    <property type="entry name" value="CheY-like_superfamily"/>
</dbReference>
<protein>
    <recommendedName>
        <fullName evidence="3">Response regulatory domain-containing protein</fullName>
    </recommendedName>
</protein>
<dbReference type="Pfam" id="PF00072">
    <property type="entry name" value="Response_reg"/>
    <property type="match status" value="1"/>
</dbReference>
<gene>
    <name evidence="4" type="ORF">RC74_03545</name>
</gene>
<name>A0A126UXP7_9RHOB</name>
<dbReference type="InterPro" id="IPR001789">
    <property type="entry name" value="Sig_transdc_resp-reg_receiver"/>
</dbReference>
<organism evidence="4 5">
    <name type="scientific">Falsihalocynthiibacter arcticus</name>
    <dbReference type="NCBI Taxonomy" id="1579316"/>
    <lineage>
        <taxon>Bacteria</taxon>
        <taxon>Pseudomonadati</taxon>
        <taxon>Pseudomonadota</taxon>
        <taxon>Alphaproteobacteria</taxon>
        <taxon>Rhodobacterales</taxon>
        <taxon>Roseobacteraceae</taxon>
        <taxon>Falsihalocynthiibacter</taxon>
    </lineage>
</organism>
<dbReference type="Gene3D" id="3.40.50.2300">
    <property type="match status" value="1"/>
</dbReference>
<accession>A0A126UXP7</accession>
<dbReference type="InterPro" id="IPR029787">
    <property type="entry name" value="Nucleotide_cyclase"/>
</dbReference>
<keyword evidence="5" id="KW-1185">Reference proteome</keyword>
<reference evidence="4 5" key="1">
    <citation type="submission" date="2016-02" db="EMBL/GenBank/DDBJ databases">
        <title>Complete genome sequence of Halocynthiibacter arcticus PAMC 20958t from arctic marine sediment.</title>
        <authorList>
            <person name="Lee Y.M."/>
            <person name="Baek K."/>
            <person name="Lee H.K."/>
            <person name="Shin S.C."/>
        </authorList>
    </citation>
    <scope>NUCLEOTIDE SEQUENCE [LARGE SCALE GENOMIC DNA]</scope>
    <source>
        <strain evidence="4">PAMC 20958</strain>
    </source>
</reference>
<dbReference type="OrthoDB" id="7326651at2"/>
<dbReference type="PROSITE" id="PS50110">
    <property type="entry name" value="RESPONSE_REGULATORY"/>
    <property type="match status" value="1"/>
</dbReference>
<evidence type="ECO:0000256" key="2">
    <source>
        <dbReference type="PROSITE-ProRule" id="PRU00169"/>
    </source>
</evidence>
<dbReference type="GO" id="GO:0000160">
    <property type="term" value="P:phosphorelay signal transduction system"/>
    <property type="evidence" value="ECO:0007669"/>
    <property type="project" value="InterPro"/>
</dbReference>
<feature type="modified residue" description="4-aspartylphosphate" evidence="2">
    <location>
        <position position="72"/>
    </location>
</feature>
<dbReference type="AlphaFoldDB" id="A0A126UXP7"/>
<proteinExistence type="predicted"/>
<evidence type="ECO:0000259" key="3">
    <source>
        <dbReference type="PROSITE" id="PS50110"/>
    </source>
</evidence>